<dbReference type="STRING" id="74649.A0A2P6Q534"/>
<accession>A0A2P6Q534</accession>
<keyword evidence="2" id="KW-0134">Cell wall</keyword>
<dbReference type="Pfam" id="PF13855">
    <property type="entry name" value="LRR_8"/>
    <property type="match status" value="1"/>
</dbReference>
<dbReference type="EMBL" id="PDCK01000043">
    <property type="protein sequence ID" value="PRQ29292.1"/>
    <property type="molecule type" value="Genomic_DNA"/>
</dbReference>
<evidence type="ECO:0000256" key="5">
    <source>
        <dbReference type="ARBA" id="ARBA00022729"/>
    </source>
</evidence>
<evidence type="ECO:0000256" key="4">
    <source>
        <dbReference type="ARBA" id="ARBA00022614"/>
    </source>
</evidence>
<dbReference type="InterPro" id="IPR013210">
    <property type="entry name" value="LRR_N_plant-typ"/>
</dbReference>
<evidence type="ECO:0000256" key="8">
    <source>
        <dbReference type="ARBA" id="ARBA00023278"/>
    </source>
</evidence>
<evidence type="ECO:0000256" key="10">
    <source>
        <dbReference type="ARBA" id="ARBA00041871"/>
    </source>
</evidence>
<feature type="chain" id="PRO_5015162480" description="Cell wall hydroxyproline-rich glycoprotein" evidence="12">
    <location>
        <begin position="24"/>
        <end position="340"/>
    </location>
</feature>
<keyword evidence="9" id="KW-0961">Cell wall biogenesis/degradation</keyword>
<comment type="caution">
    <text evidence="14">The sequence shown here is derived from an EMBL/GenBank/DDBJ whole genome shotgun (WGS) entry which is preliminary data.</text>
</comment>
<dbReference type="InterPro" id="IPR051582">
    <property type="entry name" value="LRR_extensin-like_regulator"/>
</dbReference>
<protein>
    <recommendedName>
        <fullName evidence="10">Cell wall hydroxyproline-rich glycoprotein</fullName>
    </recommendedName>
</protein>
<keyword evidence="15" id="KW-1185">Reference proteome</keyword>
<dbReference type="SUPFAM" id="SSF52058">
    <property type="entry name" value="L domain-like"/>
    <property type="match status" value="1"/>
</dbReference>
<evidence type="ECO:0000259" key="13">
    <source>
        <dbReference type="Pfam" id="PF08263"/>
    </source>
</evidence>
<dbReference type="Gene3D" id="3.80.10.10">
    <property type="entry name" value="Ribonuclease Inhibitor"/>
    <property type="match status" value="2"/>
</dbReference>
<dbReference type="OMA" id="NGVFCVP"/>
<evidence type="ECO:0000256" key="1">
    <source>
        <dbReference type="ARBA" id="ARBA00004191"/>
    </source>
</evidence>
<feature type="compositionally biased region" description="Low complexity" evidence="11">
    <location>
        <begin position="315"/>
        <end position="326"/>
    </location>
</feature>
<proteinExistence type="predicted"/>
<organism evidence="14 15">
    <name type="scientific">Rosa chinensis</name>
    <name type="common">China rose</name>
    <dbReference type="NCBI Taxonomy" id="74649"/>
    <lineage>
        <taxon>Eukaryota</taxon>
        <taxon>Viridiplantae</taxon>
        <taxon>Streptophyta</taxon>
        <taxon>Embryophyta</taxon>
        <taxon>Tracheophyta</taxon>
        <taxon>Spermatophyta</taxon>
        <taxon>Magnoliopsida</taxon>
        <taxon>eudicotyledons</taxon>
        <taxon>Gunneridae</taxon>
        <taxon>Pentapetalae</taxon>
        <taxon>rosids</taxon>
        <taxon>fabids</taxon>
        <taxon>Rosales</taxon>
        <taxon>Rosaceae</taxon>
        <taxon>Rosoideae</taxon>
        <taxon>Rosoideae incertae sedis</taxon>
        <taxon>Rosa</taxon>
    </lineage>
</organism>
<sequence length="340" mass="37543">MKASGCILSFFFVFSSISSLSVALTDAEASFLARRQLLTLPEGGDLPENYENGVEPNLKFPNPRLRRAYIALQAWKKSMYSDPLKTTANWVGPDVCKYTGVFCEKALDDPNIDVVASIDLNGADIAGFLPAELGLLHEVAVFHINSNRFCGIVPQSFCQLSLLHEFDISNNRFVGEFPKVVHCLPALRYLDIRYNDFEGCLPPELFNKDLDALFLNNNRFRCNIPETIGNSNVSVLVIANNNFEGCIPSSIGKMRNLNELIFSNNKLGGCVPPELFQISNVTVLDISSNTFSGILSKSFKIENVEEFSLANNNLTGTSHSPTTSSTALPKNACQPRGRTW</sequence>
<dbReference type="GO" id="GO:0071555">
    <property type="term" value="P:cell wall organization"/>
    <property type="evidence" value="ECO:0007669"/>
    <property type="project" value="UniProtKB-KW"/>
</dbReference>
<keyword evidence="8" id="KW-0379">Hydroxylation</keyword>
<evidence type="ECO:0000256" key="12">
    <source>
        <dbReference type="SAM" id="SignalP"/>
    </source>
</evidence>
<evidence type="ECO:0000256" key="9">
    <source>
        <dbReference type="ARBA" id="ARBA00023316"/>
    </source>
</evidence>
<evidence type="ECO:0000313" key="15">
    <source>
        <dbReference type="Proteomes" id="UP000238479"/>
    </source>
</evidence>
<dbReference type="PANTHER" id="PTHR32093:SF158">
    <property type="entry name" value="LRR EXTENSIN-LIKE PROTEIN, PUTATIVE-RELATED"/>
    <property type="match status" value="1"/>
</dbReference>
<evidence type="ECO:0000256" key="2">
    <source>
        <dbReference type="ARBA" id="ARBA00022512"/>
    </source>
</evidence>
<comment type="subcellular location">
    <subcellularLocation>
        <location evidence="1">Secreted</location>
        <location evidence="1">Cell wall</location>
    </subcellularLocation>
</comment>
<reference evidence="14 15" key="1">
    <citation type="journal article" date="2018" name="Nat. Genet.">
        <title>The Rosa genome provides new insights in the design of modern roses.</title>
        <authorList>
            <person name="Bendahmane M."/>
        </authorList>
    </citation>
    <scope>NUCLEOTIDE SEQUENCE [LARGE SCALE GENOMIC DNA]</scope>
    <source>
        <strain evidence="15">cv. Old Blush</strain>
    </source>
</reference>
<gene>
    <name evidence="14" type="ORF">RchiOBHm_Chr5g0012341</name>
</gene>
<feature type="domain" description="Leucine-rich repeat-containing N-terminal plant-type" evidence="13">
    <location>
        <begin position="71"/>
        <end position="103"/>
    </location>
</feature>
<keyword evidence="5 12" id="KW-0732">Signal</keyword>
<keyword evidence="3" id="KW-0964">Secreted</keyword>
<dbReference type="AlphaFoldDB" id="A0A2P6Q534"/>
<dbReference type="FunFam" id="3.80.10.10:FF:000224">
    <property type="entry name" value="Leucine-rich repeat extensin-like protein 1"/>
    <property type="match status" value="1"/>
</dbReference>
<feature type="region of interest" description="Disordered" evidence="11">
    <location>
        <begin position="315"/>
        <end position="340"/>
    </location>
</feature>
<dbReference type="Gramene" id="PRQ29292">
    <property type="protein sequence ID" value="PRQ29292"/>
    <property type="gene ID" value="RchiOBHm_Chr5g0012341"/>
</dbReference>
<dbReference type="Pfam" id="PF00560">
    <property type="entry name" value="LRR_1"/>
    <property type="match status" value="3"/>
</dbReference>
<evidence type="ECO:0000256" key="11">
    <source>
        <dbReference type="SAM" id="MobiDB-lite"/>
    </source>
</evidence>
<keyword evidence="4" id="KW-0433">Leucine-rich repeat</keyword>
<keyword evidence="7" id="KW-0325">Glycoprotein</keyword>
<dbReference type="PANTHER" id="PTHR32093">
    <property type="entry name" value="LEUCINE-RICH REPEAT EXTENSIN-LIKE PROTEIN 3-RELATED"/>
    <property type="match status" value="1"/>
</dbReference>
<evidence type="ECO:0000256" key="3">
    <source>
        <dbReference type="ARBA" id="ARBA00022525"/>
    </source>
</evidence>
<name>A0A2P6Q534_ROSCH</name>
<keyword evidence="6" id="KW-0677">Repeat</keyword>
<evidence type="ECO:0000256" key="6">
    <source>
        <dbReference type="ARBA" id="ARBA00022737"/>
    </source>
</evidence>
<dbReference type="InterPro" id="IPR032675">
    <property type="entry name" value="LRR_dom_sf"/>
</dbReference>
<dbReference type="Pfam" id="PF08263">
    <property type="entry name" value="LRRNT_2"/>
    <property type="match status" value="1"/>
</dbReference>
<evidence type="ECO:0000256" key="7">
    <source>
        <dbReference type="ARBA" id="ARBA00023180"/>
    </source>
</evidence>
<dbReference type="FunFam" id="3.80.10.10:FF:000383">
    <property type="entry name" value="Leucine-rich repeat receptor protein kinase EMS1"/>
    <property type="match status" value="1"/>
</dbReference>
<evidence type="ECO:0000313" key="14">
    <source>
        <dbReference type="EMBL" id="PRQ29292.1"/>
    </source>
</evidence>
<dbReference type="InterPro" id="IPR001611">
    <property type="entry name" value="Leu-rich_rpt"/>
</dbReference>
<feature type="signal peptide" evidence="12">
    <location>
        <begin position="1"/>
        <end position="23"/>
    </location>
</feature>
<dbReference type="Proteomes" id="UP000238479">
    <property type="component" value="Chromosome 5"/>
</dbReference>